<name>A0ABT9QUD1_9ACTN</name>
<dbReference type="RefSeq" id="WP_307568167.1">
    <property type="nucleotide sequence ID" value="NZ_JAUSQU010000001.1"/>
</dbReference>
<dbReference type="EMBL" id="JAUSQU010000001">
    <property type="protein sequence ID" value="MDP9850011.1"/>
    <property type="molecule type" value="Genomic_DNA"/>
</dbReference>
<comment type="caution">
    <text evidence="1">The sequence shown here is derived from an EMBL/GenBank/DDBJ whole genome shotgun (WGS) entry which is preliminary data.</text>
</comment>
<dbReference type="Proteomes" id="UP001225356">
    <property type="component" value="Unassembled WGS sequence"/>
</dbReference>
<evidence type="ECO:0008006" key="3">
    <source>
        <dbReference type="Google" id="ProtNLM"/>
    </source>
</evidence>
<gene>
    <name evidence="1" type="ORF">J2853_009222</name>
</gene>
<evidence type="ECO:0000313" key="1">
    <source>
        <dbReference type="EMBL" id="MDP9850011.1"/>
    </source>
</evidence>
<dbReference type="PANTHER" id="PTHR38479:SF2">
    <property type="entry name" value="WINGED HELIX DNA-BINDING DOMAIN-CONTAINING PROTEIN"/>
    <property type="match status" value="1"/>
</dbReference>
<dbReference type="InterPro" id="IPR009351">
    <property type="entry name" value="AlkZ-like"/>
</dbReference>
<reference evidence="1 2" key="1">
    <citation type="submission" date="2023-07" db="EMBL/GenBank/DDBJ databases">
        <title>Sequencing the genomes of 1000 actinobacteria strains.</title>
        <authorList>
            <person name="Klenk H.-P."/>
        </authorList>
    </citation>
    <scope>NUCLEOTIDE SEQUENCE [LARGE SCALE GENOMIC DNA]</scope>
    <source>
        <strain evidence="1 2">DSM 46740</strain>
    </source>
</reference>
<evidence type="ECO:0000313" key="2">
    <source>
        <dbReference type="Proteomes" id="UP001225356"/>
    </source>
</evidence>
<sequence>MPIITPERARLLRARAQGLAGGVRDDGVTAVIERVFAIQAQDTGAAALGLRVRGTGITRRDVSRAFDADRAVVRGWFMRGTLHTVAAHDVRWLLGLLGPIFLAASRRRYAELGLDERLQDRAEDLITEAVSTEGPLTRADLTTRLAGIGVEPSGQAPFHLIRRAALRGRICHGPAREDEATFVTLDDWVPAGDPGRPAQEAVAELARRYLAAYAPASAEDFASWSGLPVPLARNGWRALKDVVTVEIEGGAYALPPARLAEPAREEAPDVRLLPSYDNYLVGYRTRALSVPASHERRVWPGGGQIRPTVLAEGRAVATWTRRRSAVEVTPFEPLPPEIQAGVAAETADVARFWT</sequence>
<keyword evidence="2" id="KW-1185">Reference proteome</keyword>
<accession>A0ABT9QUD1</accession>
<dbReference type="PANTHER" id="PTHR38479">
    <property type="entry name" value="LMO0824 PROTEIN"/>
    <property type="match status" value="1"/>
</dbReference>
<dbReference type="Pfam" id="PF06224">
    <property type="entry name" value="AlkZ-like"/>
    <property type="match status" value="1"/>
</dbReference>
<organism evidence="1 2">
    <name type="scientific">Streptosporangium lutulentum</name>
    <dbReference type="NCBI Taxonomy" id="1461250"/>
    <lineage>
        <taxon>Bacteria</taxon>
        <taxon>Bacillati</taxon>
        <taxon>Actinomycetota</taxon>
        <taxon>Actinomycetes</taxon>
        <taxon>Streptosporangiales</taxon>
        <taxon>Streptosporangiaceae</taxon>
        <taxon>Streptosporangium</taxon>
    </lineage>
</organism>
<protein>
    <recommendedName>
        <fullName evidence="3">Winged helix DNA-binding domain-containing protein</fullName>
    </recommendedName>
</protein>
<proteinExistence type="predicted"/>